<dbReference type="PANTHER" id="PTHR46328:SF27">
    <property type="entry name" value="OS12G0287500 PROTEIN"/>
    <property type="match status" value="1"/>
</dbReference>
<dbReference type="Proteomes" id="UP000289738">
    <property type="component" value="Chromosome B06"/>
</dbReference>
<dbReference type="EMBL" id="SDMP01000016">
    <property type="protein sequence ID" value="RYR03184.1"/>
    <property type="molecule type" value="Genomic_DNA"/>
</dbReference>
<feature type="compositionally biased region" description="Basic and acidic residues" evidence="1">
    <location>
        <begin position="10"/>
        <end position="26"/>
    </location>
</feature>
<evidence type="ECO:0000256" key="1">
    <source>
        <dbReference type="SAM" id="MobiDB-lite"/>
    </source>
</evidence>
<organism evidence="3 4">
    <name type="scientific">Arachis hypogaea</name>
    <name type="common">Peanut</name>
    <dbReference type="NCBI Taxonomy" id="3818"/>
    <lineage>
        <taxon>Eukaryota</taxon>
        <taxon>Viridiplantae</taxon>
        <taxon>Streptophyta</taxon>
        <taxon>Embryophyta</taxon>
        <taxon>Tracheophyta</taxon>
        <taxon>Spermatophyta</taxon>
        <taxon>Magnoliopsida</taxon>
        <taxon>eudicotyledons</taxon>
        <taxon>Gunneridae</taxon>
        <taxon>Pentapetalae</taxon>
        <taxon>rosids</taxon>
        <taxon>fabids</taxon>
        <taxon>Fabales</taxon>
        <taxon>Fabaceae</taxon>
        <taxon>Papilionoideae</taxon>
        <taxon>50 kb inversion clade</taxon>
        <taxon>dalbergioids sensu lato</taxon>
        <taxon>Dalbergieae</taxon>
        <taxon>Pterocarpus clade</taxon>
        <taxon>Arachis</taxon>
    </lineage>
</organism>
<comment type="caution">
    <text evidence="3">The sequence shown here is derived from an EMBL/GenBank/DDBJ whole genome shotgun (WGS) entry which is preliminary data.</text>
</comment>
<protein>
    <recommendedName>
        <fullName evidence="2">FAR1 domain-containing protein</fullName>
    </recommendedName>
</protein>
<evidence type="ECO:0000313" key="4">
    <source>
        <dbReference type="Proteomes" id="UP000289738"/>
    </source>
</evidence>
<dbReference type="Pfam" id="PF03101">
    <property type="entry name" value="FAR1"/>
    <property type="match status" value="1"/>
</dbReference>
<gene>
    <name evidence="3" type="ORF">Ahy_B06g082027</name>
</gene>
<feature type="region of interest" description="Disordered" evidence="1">
    <location>
        <begin position="1"/>
        <end position="49"/>
    </location>
</feature>
<keyword evidence="4" id="KW-1185">Reference proteome</keyword>
<accession>A0A444YMM4</accession>
<reference evidence="3 4" key="1">
    <citation type="submission" date="2019-01" db="EMBL/GenBank/DDBJ databases">
        <title>Sequencing of cultivated peanut Arachis hypogaea provides insights into genome evolution and oil improvement.</title>
        <authorList>
            <person name="Chen X."/>
        </authorList>
    </citation>
    <scope>NUCLEOTIDE SEQUENCE [LARGE SCALE GENOMIC DNA]</scope>
    <source>
        <strain evidence="4">cv. Fuhuasheng</strain>
        <tissue evidence="3">Leaves</tissue>
    </source>
</reference>
<dbReference type="AlphaFoldDB" id="A0A444YMM4"/>
<evidence type="ECO:0000313" key="3">
    <source>
        <dbReference type="EMBL" id="RYR03184.1"/>
    </source>
</evidence>
<dbReference type="PANTHER" id="PTHR46328">
    <property type="entry name" value="FAR-RED IMPAIRED RESPONSIVE (FAR1) FAMILY PROTEIN-RELATED"/>
    <property type="match status" value="1"/>
</dbReference>
<name>A0A444YMM4_ARAHY</name>
<dbReference type="InterPro" id="IPR004330">
    <property type="entry name" value="FAR1_DNA_bnd_dom"/>
</dbReference>
<sequence length="370" mass="41909">MALSSENDDTERRRNDVVHDDGRENDGTLMLRTNDNKRDTENEPKNRFSLPNINGANFLHPTIQVALPSQVKSRLLILHTFSLLVATVHGSLFLTSMTPTSSIRPSKRRSLLKCSLGFRFFTLSPSCQATVHGSLFLTSTVPTSSNQPSKRHSLLGTPRSVPPLAVLRLTVVHVVPDCVHAAIDSDIRDRGSSCLPKSIIGTPKRPSRQVNKITDVIVTRKDELDFRHEVDEITDVIVTRKDELDSRQELSDHSGVSEEEIPVIGMSFGSLPLAQKFYANYAKIVGFGTKIRNTNFDKMQKESNIPVNQSIQCTREGYRESRVNTATRENRITATRCRARMYVVLDKEKESWVVSRLELRHYLIIDYYRF</sequence>
<proteinExistence type="predicted"/>
<feature type="compositionally biased region" description="Basic and acidic residues" evidence="1">
    <location>
        <begin position="34"/>
        <end position="46"/>
    </location>
</feature>
<evidence type="ECO:0000259" key="2">
    <source>
        <dbReference type="Pfam" id="PF03101"/>
    </source>
</evidence>
<feature type="domain" description="FAR1" evidence="2">
    <location>
        <begin position="276"/>
        <end position="361"/>
    </location>
</feature>